<accession>A0A8H6MWV5</accession>
<protein>
    <submittedName>
        <fullName evidence="1">F-box domain-containing protein</fullName>
    </submittedName>
</protein>
<evidence type="ECO:0000313" key="1">
    <source>
        <dbReference type="EMBL" id="KAF6811235.1"/>
    </source>
</evidence>
<evidence type="ECO:0000313" key="2">
    <source>
        <dbReference type="Proteomes" id="UP000639643"/>
    </source>
</evidence>
<keyword evidence="2" id="KW-1185">Reference proteome</keyword>
<sequence>MDVNNLPPKVQSLILGHLSDGDHDFKSWNRNLDIPAILRAVQRVVIESSPSTGGRRHEEGYYPRFYRAIDRIGELSNLNAVHVLFGTRYRLGTLNAVLRAINERAAAGGDDVAKVRTLTLEYLQNLTVDGLWTSDVAKDVIKDITQLHLYVVEEWREHGPDHDAYCEERWKFEPHLQTEILPQFAANLTTLTLGFGEYWGMMPGYFDGRGLVFPCLRTLNLIQFVISHHDHFDWVLAQTSLETLRLNKCHIASHISCTKDIVEEWGVRTHDWEQLPHGAYGFESDDDQVFIFSGTWGAVFDRIRQSLTNLVDFRFDYSDDDSTFNSPHEIGTNLFRNRYIVFYEGVCPSPWIDADPRDGDVEFGNCDPTPVPSDGEEDPDILVNRGKEVEEEDDRAFQALLGAVRVRAQV</sequence>
<dbReference type="PANTHER" id="PTHR42057:SF2">
    <property type="entry name" value="F-BOX DOMAIN PROTEIN (AFU_ORTHOLOGUE AFUA_4G00200)-RELATED"/>
    <property type="match status" value="1"/>
</dbReference>
<reference evidence="1" key="1">
    <citation type="journal article" date="2020" name="Phytopathology">
        <title>Genome Sequence Resources of Colletotrichum truncatum, C. plurivorum, C. musicola, and C. sojae: Four Species Pathogenic to Soybean (Glycine max).</title>
        <authorList>
            <person name="Rogerio F."/>
            <person name="Boufleur T.R."/>
            <person name="Ciampi-Guillardi M."/>
            <person name="Sukno S.A."/>
            <person name="Thon M.R."/>
            <person name="Massola Junior N.S."/>
            <person name="Baroncelli R."/>
        </authorList>
    </citation>
    <scope>NUCLEOTIDE SEQUENCE</scope>
    <source>
        <strain evidence="1">LFN0074</strain>
    </source>
</reference>
<organism evidence="1 2">
    <name type="scientific">Colletotrichum musicola</name>
    <dbReference type="NCBI Taxonomy" id="2175873"/>
    <lineage>
        <taxon>Eukaryota</taxon>
        <taxon>Fungi</taxon>
        <taxon>Dikarya</taxon>
        <taxon>Ascomycota</taxon>
        <taxon>Pezizomycotina</taxon>
        <taxon>Sordariomycetes</taxon>
        <taxon>Hypocreomycetidae</taxon>
        <taxon>Glomerellales</taxon>
        <taxon>Glomerellaceae</taxon>
        <taxon>Colletotrichum</taxon>
        <taxon>Colletotrichum orchidearum species complex</taxon>
    </lineage>
</organism>
<proteinExistence type="predicted"/>
<dbReference type="PANTHER" id="PTHR42057">
    <property type="entry name" value="F-BOX DOMAIN PROTEIN (AFU_ORTHOLOGUE AFUA_4G00200)"/>
    <property type="match status" value="1"/>
</dbReference>
<dbReference type="AlphaFoldDB" id="A0A8H6MWV5"/>
<gene>
    <name evidence="1" type="ORF">CMUS01_13305</name>
</gene>
<dbReference type="EMBL" id="WIGM01000824">
    <property type="protein sequence ID" value="KAF6811235.1"/>
    <property type="molecule type" value="Genomic_DNA"/>
</dbReference>
<dbReference type="OrthoDB" id="3140657at2759"/>
<name>A0A8H6MWV5_9PEZI</name>
<comment type="caution">
    <text evidence="1">The sequence shown here is derived from an EMBL/GenBank/DDBJ whole genome shotgun (WGS) entry which is preliminary data.</text>
</comment>
<dbReference type="Proteomes" id="UP000639643">
    <property type="component" value="Unassembled WGS sequence"/>
</dbReference>